<sequence length="127" mass="13976">MNRAVTSPRVHEPFGRYSIAVESNGMLFMSGQGPFDKDKRLVGDTIDSQAKQTLDNVKFILEDNGYSLADVVKVTVYLEDIGLWAAFNEVYASYFTTEPLPARTVVGCSLNGMLVELDCIVVKSTGM</sequence>
<dbReference type="Proteomes" id="UP001493487">
    <property type="component" value="Unassembled WGS sequence"/>
</dbReference>
<dbReference type="PANTHER" id="PTHR11803:SF58">
    <property type="entry name" value="PROTEIN HMF1-RELATED"/>
    <property type="match status" value="1"/>
</dbReference>
<dbReference type="RefSeq" id="WP_232189040.1">
    <property type="nucleotide sequence ID" value="NZ_JAIOAP010000017.1"/>
</dbReference>
<accession>A0ABV1L0V1</accession>
<organism evidence="2 3">
    <name type="scientific">Cohnella silvisoli</name>
    <dbReference type="NCBI Taxonomy" id="2873699"/>
    <lineage>
        <taxon>Bacteria</taxon>
        <taxon>Bacillati</taxon>
        <taxon>Bacillota</taxon>
        <taxon>Bacilli</taxon>
        <taxon>Bacillales</taxon>
        <taxon>Paenibacillaceae</taxon>
        <taxon>Cohnella</taxon>
    </lineage>
</organism>
<gene>
    <name evidence="2" type="ORF">QJS35_26700</name>
</gene>
<dbReference type="Gene3D" id="3.30.1330.40">
    <property type="entry name" value="RutC-like"/>
    <property type="match status" value="1"/>
</dbReference>
<dbReference type="EC" id="3.5.-.-" evidence="2"/>
<comment type="similarity">
    <text evidence="1">Belongs to the RutC family.</text>
</comment>
<keyword evidence="3" id="KW-1185">Reference proteome</keyword>
<dbReference type="SUPFAM" id="SSF55298">
    <property type="entry name" value="YjgF-like"/>
    <property type="match status" value="1"/>
</dbReference>
<dbReference type="EMBL" id="JASKHM010000018">
    <property type="protein sequence ID" value="MEQ4485974.1"/>
    <property type="molecule type" value="Genomic_DNA"/>
</dbReference>
<dbReference type="GO" id="GO:0016787">
    <property type="term" value="F:hydrolase activity"/>
    <property type="evidence" value="ECO:0007669"/>
    <property type="project" value="UniProtKB-KW"/>
</dbReference>
<dbReference type="PANTHER" id="PTHR11803">
    <property type="entry name" value="2-IMINOBUTANOATE/2-IMINOPROPANOATE DEAMINASE RIDA"/>
    <property type="match status" value="1"/>
</dbReference>
<dbReference type="Pfam" id="PF01042">
    <property type="entry name" value="Ribonuc_L-PSP"/>
    <property type="match status" value="1"/>
</dbReference>
<evidence type="ECO:0000256" key="1">
    <source>
        <dbReference type="ARBA" id="ARBA00010552"/>
    </source>
</evidence>
<dbReference type="CDD" id="cd00448">
    <property type="entry name" value="YjgF_YER057c_UK114_family"/>
    <property type="match status" value="1"/>
</dbReference>
<evidence type="ECO:0000313" key="3">
    <source>
        <dbReference type="Proteomes" id="UP001493487"/>
    </source>
</evidence>
<name>A0ABV1L0V1_9BACL</name>
<comment type="caution">
    <text evidence="2">The sequence shown here is derived from an EMBL/GenBank/DDBJ whole genome shotgun (WGS) entry which is preliminary data.</text>
</comment>
<keyword evidence="2" id="KW-0378">Hydrolase</keyword>
<evidence type="ECO:0000313" key="2">
    <source>
        <dbReference type="EMBL" id="MEQ4485974.1"/>
    </source>
</evidence>
<reference evidence="2 3" key="1">
    <citation type="journal article" date="2023" name="Genome Announc.">
        <title>Pan-Genome Analyses of the Genus Cohnella and Proposal of the Novel Species Cohnella silvisoli sp. nov., Isolated from Forest Soil.</title>
        <authorList>
            <person name="Wang C."/>
            <person name="Mao L."/>
            <person name="Bao G."/>
            <person name="Zhu H."/>
        </authorList>
    </citation>
    <scope>NUCLEOTIDE SEQUENCE [LARGE SCALE GENOMIC DNA]</scope>
    <source>
        <strain evidence="2 3">NL03-T5-1</strain>
    </source>
</reference>
<proteinExistence type="inferred from homology"/>
<dbReference type="InterPro" id="IPR035959">
    <property type="entry name" value="RutC-like_sf"/>
</dbReference>
<protein>
    <submittedName>
        <fullName evidence="2">RidA family protein</fullName>
        <ecNumber evidence="2">3.5.-.-</ecNumber>
    </submittedName>
</protein>
<dbReference type="InterPro" id="IPR006175">
    <property type="entry name" value="YjgF/YER057c/UK114"/>
</dbReference>